<evidence type="ECO:0000313" key="6">
    <source>
        <dbReference type="EMBL" id="OEG20648.1"/>
    </source>
</evidence>
<dbReference type="GO" id="GO:0003677">
    <property type="term" value="F:DNA binding"/>
    <property type="evidence" value="ECO:0007669"/>
    <property type="project" value="UniProtKB-KW"/>
</dbReference>
<dbReference type="AlphaFoldDB" id="A0A1E5H6P6"/>
<dbReference type="GO" id="GO:0003700">
    <property type="term" value="F:DNA-binding transcription factor activity"/>
    <property type="evidence" value="ECO:0007669"/>
    <property type="project" value="InterPro"/>
</dbReference>
<dbReference type="PROSITE" id="PS51071">
    <property type="entry name" value="HTH_RPIR"/>
    <property type="match status" value="1"/>
</dbReference>
<evidence type="ECO:0000259" key="5">
    <source>
        <dbReference type="PROSITE" id="PS51464"/>
    </source>
</evidence>
<dbReference type="RefSeq" id="WP_069661957.1">
    <property type="nucleotide sequence ID" value="NZ_JBHUJJ010000001.1"/>
</dbReference>
<dbReference type="InterPro" id="IPR000281">
    <property type="entry name" value="HTH_RpiR"/>
</dbReference>
<dbReference type="SUPFAM" id="SSF53697">
    <property type="entry name" value="SIS domain"/>
    <property type="match status" value="1"/>
</dbReference>
<dbReference type="InterPro" id="IPR001347">
    <property type="entry name" value="SIS_dom"/>
</dbReference>
<dbReference type="GO" id="GO:1901135">
    <property type="term" value="P:carbohydrate derivative metabolic process"/>
    <property type="evidence" value="ECO:0007669"/>
    <property type="project" value="InterPro"/>
</dbReference>
<dbReference type="InterPro" id="IPR047640">
    <property type="entry name" value="RpiR-like"/>
</dbReference>
<feature type="domain" description="HTH rpiR-type" evidence="4">
    <location>
        <begin position="1"/>
        <end position="77"/>
    </location>
</feature>
<evidence type="ECO:0000256" key="3">
    <source>
        <dbReference type="ARBA" id="ARBA00023163"/>
    </source>
</evidence>
<dbReference type="CDD" id="cd05013">
    <property type="entry name" value="SIS_RpiR"/>
    <property type="match status" value="1"/>
</dbReference>
<dbReference type="Gene3D" id="3.40.50.10490">
    <property type="entry name" value="Glucose-6-phosphate isomerase like protein, domain 1"/>
    <property type="match status" value="1"/>
</dbReference>
<dbReference type="PANTHER" id="PTHR30514:SF1">
    <property type="entry name" value="HTH-TYPE TRANSCRIPTIONAL REGULATOR HEXR-RELATED"/>
    <property type="match status" value="1"/>
</dbReference>
<reference evidence="7" key="1">
    <citation type="submission" date="2016-09" db="EMBL/GenBank/DDBJ databases">
        <authorList>
            <person name="Gulvik C.A."/>
        </authorList>
    </citation>
    <scope>NUCLEOTIDE SEQUENCE [LARGE SCALE GENOMIC DNA]</scope>
    <source>
        <strain evidence="7">LMG 8895</strain>
    </source>
</reference>
<dbReference type="PROSITE" id="PS51464">
    <property type="entry name" value="SIS"/>
    <property type="match status" value="1"/>
</dbReference>
<proteinExistence type="predicted"/>
<evidence type="ECO:0008006" key="8">
    <source>
        <dbReference type="Google" id="ProtNLM"/>
    </source>
</evidence>
<dbReference type="PANTHER" id="PTHR30514">
    <property type="entry name" value="GLUCOKINASE"/>
    <property type="match status" value="1"/>
</dbReference>
<keyword evidence="2" id="KW-0238">DNA-binding</keyword>
<accession>A0A1E5H6P6</accession>
<keyword evidence="7" id="KW-1185">Reference proteome</keyword>
<gene>
    <name evidence="6" type="ORF">BCR25_02195</name>
</gene>
<dbReference type="Proteomes" id="UP000095094">
    <property type="component" value="Unassembled WGS sequence"/>
</dbReference>
<evidence type="ECO:0000256" key="2">
    <source>
        <dbReference type="ARBA" id="ARBA00023125"/>
    </source>
</evidence>
<organism evidence="6 7">
    <name type="scientific">Enterococcus termitis</name>
    <dbReference type="NCBI Taxonomy" id="332950"/>
    <lineage>
        <taxon>Bacteria</taxon>
        <taxon>Bacillati</taxon>
        <taxon>Bacillota</taxon>
        <taxon>Bacilli</taxon>
        <taxon>Lactobacillales</taxon>
        <taxon>Enterococcaceae</taxon>
        <taxon>Enterococcus</taxon>
    </lineage>
</organism>
<evidence type="ECO:0000313" key="7">
    <source>
        <dbReference type="Proteomes" id="UP000095094"/>
    </source>
</evidence>
<feature type="domain" description="SIS" evidence="5">
    <location>
        <begin position="108"/>
        <end position="251"/>
    </location>
</feature>
<sequence>MNLETLMQKHQKDLSEMDWSILGYILENEQAILRMSIVELGEKVHSSKSSILRLTKKLGFSGYSEFKYFMRQAKQNNTATQEADLLDLQMKDIENTVKLAKQTDFTALSEALEKANTIYCYATGYSQRKVVEEFSKMLMLCDKRSIVIPVKTELDISMSMITKDDIVLFVSLSGETDAIKENILSLNARKIPVVAITAFSHNFFAEHAQYSYFYYSTPFTVCKKEYIAQSLVGLSVLVDLIFRKYVTYLNKEFEEGNEW</sequence>
<keyword evidence="3" id="KW-0804">Transcription</keyword>
<dbReference type="Pfam" id="PF01380">
    <property type="entry name" value="SIS"/>
    <property type="match status" value="1"/>
</dbReference>
<comment type="caution">
    <text evidence="6">The sequence shown here is derived from an EMBL/GenBank/DDBJ whole genome shotgun (WGS) entry which is preliminary data.</text>
</comment>
<dbReference type="Pfam" id="PF01418">
    <property type="entry name" value="HTH_6"/>
    <property type="match status" value="1"/>
</dbReference>
<dbReference type="OrthoDB" id="1648815at2"/>
<dbReference type="InterPro" id="IPR036388">
    <property type="entry name" value="WH-like_DNA-bd_sf"/>
</dbReference>
<evidence type="ECO:0000259" key="4">
    <source>
        <dbReference type="PROSITE" id="PS51071"/>
    </source>
</evidence>
<dbReference type="InterPro" id="IPR046348">
    <property type="entry name" value="SIS_dom_sf"/>
</dbReference>
<dbReference type="EMBL" id="MIJY01000001">
    <property type="protein sequence ID" value="OEG20648.1"/>
    <property type="molecule type" value="Genomic_DNA"/>
</dbReference>
<dbReference type="InterPro" id="IPR035472">
    <property type="entry name" value="RpiR-like_SIS"/>
</dbReference>
<keyword evidence="1" id="KW-0805">Transcription regulation</keyword>
<protein>
    <recommendedName>
        <fullName evidence="8">RpiR family transcriptional regulator</fullName>
    </recommendedName>
</protein>
<dbReference type="Gene3D" id="1.10.10.10">
    <property type="entry name" value="Winged helix-like DNA-binding domain superfamily/Winged helix DNA-binding domain"/>
    <property type="match status" value="1"/>
</dbReference>
<name>A0A1E5H6P6_9ENTE</name>
<dbReference type="SUPFAM" id="SSF46689">
    <property type="entry name" value="Homeodomain-like"/>
    <property type="match status" value="1"/>
</dbReference>
<dbReference type="InterPro" id="IPR009057">
    <property type="entry name" value="Homeodomain-like_sf"/>
</dbReference>
<dbReference type="PATRIC" id="fig|332950.4.peg.124"/>
<evidence type="ECO:0000256" key="1">
    <source>
        <dbReference type="ARBA" id="ARBA00023015"/>
    </source>
</evidence>
<dbReference type="GO" id="GO:0097367">
    <property type="term" value="F:carbohydrate derivative binding"/>
    <property type="evidence" value="ECO:0007669"/>
    <property type="project" value="InterPro"/>
</dbReference>